<evidence type="ECO:0000313" key="1">
    <source>
        <dbReference type="EMBL" id="MEK9502784.1"/>
    </source>
</evidence>
<dbReference type="Pfam" id="PF19671">
    <property type="entry name" value="DUF6174"/>
    <property type="match status" value="1"/>
</dbReference>
<dbReference type="PROSITE" id="PS51257">
    <property type="entry name" value="PROKAR_LIPOPROTEIN"/>
    <property type="match status" value="1"/>
</dbReference>
<proteinExistence type="predicted"/>
<organism evidence="1 2">
    <name type="scientific">Gaopeijia maritima</name>
    <dbReference type="NCBI Taxonomy" id="3119007"/>
    <lineage>
        <taxon>Bacteria</taxon>
        <taxon>Pseudomonadati</taxon>
        <taxon>Gemmatimonadota</taxon>
        <taxon>Longimicrobiia</taxon>
        <taxon>Gaopeijiales</taxon>
        <taxon>Gaopeijiaceae</taxon>
        <taxon>Gaopeijia</taxon>
    </lineage>
</organism>
<sequence length="158" mass="16884">MKRLRVRPTSALALILTVAGCGILEPGGSRASLDLARARALWASADLDDYDLRVERHCYCPSEGVVRVQVRSGERVATVIETTDDALPAQPAATEHPTVEELFALVAEAIDAGAAEIRVTYHAVLGYPVELWIDRSVNVADEEVGYTAELVAPGAESG</sequence>
<dbReference type="RefSeq" id="WP_405281138.1">
    <property type="nucleotide sequence ID" value="NZ_CP144380.1"/>
</dbReference>
<comment type="caution">
    <text evidence="1">The sequence shown here is derived from an EMBL/GenBank/DDBJ whole genome shotgun (WGS) entry which is preliminary data.</text>
</comment>
<dbReference type="EMBL" id="JBBHLI010000015">
    <property type="protein sequence ID" value="MEK9502784.1"/>
    <property type="molecule type" value="Genomic_DNA"/>
</dbReference>
<keyword evidence="2" id="KW-1185">Reference proteome</keyword>
<protein>
    <submittedName>
        <fullName evidence="1">DUF6174 domain-containing protein</fullName>
    </submittedName>
</protein>
<gene>
    <name evidence="1" type="ORF">WI372_17440</name>
</gene>
<dbReference type="InterPro" id="IPR046172">
    <property type="entry name" value="DUF6174"/>
</dbReference>
<accession>A0ABU9EDE7</accession>
<evidence type="ECO:0000313" key="2">
    <source>
        <dbReference type="Proteomes" id="UP001484239"/>
    </source>
</evidence>
<reference evidence="1 2" key="1">
    <citation type="submission" date="2024-02" db="EMBL/GenBank/DDBJ databases">
        <title>A novel Gemmatimonadota bacterium.</title>
        <authorList>
            <person name="Du Z.-J."/>
            <person name="Ye Y.-Q."/>
        </authorList>
    </citation>
    <scope>NUCLEOTIDE SEQUENCE [LARGE SCALE GENOMIC DNA]</scope>
    <source>
        <strain evidence="1 2">DH-20</strain>
    </source>
</reference>
<name>A0ABU9EDE7_9BACT</name>
<dbReference type="Proteomes" id="UP001484239">
    <property type="component" value="Unassembled WGS sequence"/>
</dbReference>